<dbReference type="SUPFAM" id="SSF102114">
    <property type="entry name" value="Radical SAM enzymes"/>
    <property type="match status" value="1"/>
</dbReference>
<comment type="caution">
    <text evidence="11">The sequence shown here is derived from an EMBL/GenBank/DDBJ whole genome shotgun (WGS) entry which is preliminary data.</text>
</comment>
<keyword evidence="3 11" id="KW-0808">Transferase</keyword>
<evidence type="ECO:0000256" key="3">
    <source>
        <dbReference type="ARBA" id="ARBA00022679"/>
    </source>
</evidence>
<dbReference type="CDD" id="cd01335">
    <property type="entry name" value="Radical_SAM"/>
    <property type="match status" value="1"/>
</dbReference>
<evidence type="ECO:0000256" key="6">
    <source>
        <dbReference type="ARBA" id="ARBA00023004"/>
    </source>
</evidence>
<dbReference type="InterPro" id="IPR023404">
    <property type="entry name" value="rSAM_horseshoe"/>
</dbReference>
<protein>
    <submittedName>
        <fullName evidence="11">MiaB/RimO family radical SAM methylthiotransferase</fullName>
        <ecNumber evidence="11">2.8.4.-</ecNumber>
    </submittedName>
</protein>
<keyword evidence="6" id="KW-0408">Iron</keyword>
<reference evidence="11" key="1">
    <citation type="submission" date="2021-11" db="EMBL/GenBank/DDBJ databases">
        <title>A Novel Adlercreutzia Species, isolated from a Allomyrina dichotoma larva feces.</title>
        <authorList>
            <person name="Suh M.K."/>
        </authorList>
    </citation>
    <scope>NUCLEOTIDE SEQUENCE</scope>
    <source>
        <strain evidence="11">JBNU-10</strain>
    </source>
</reference>
<evidence type="ECO:0000256" key="2">
    <source>
        <dbReference type="ARBA" id="ARBA00022485"/>
    </source>
</evidence>
<dbReference type="PROSITE" id="PS01278">
    <property type="entry name" value="MTTASE_RADICAL"/>
    <property type="match status" value="1"/>
</dbReference>
<dbReference type="PANTHER" id="PTHR43020">
    <property type="entry name" value="CDK5 REGULATORY SUBUNIT-ASSOCIATED PROTEIN 1"/>
    <property type="match status" value="1"/>
</dbReference>
<dbReference type="Pfam" id="PF00919">
    <property type="entry name" value="UPF0004"/>
    <property type="match status" value="1"/>
</dbReference>
<evidence type="ECO:0000256" key="8">
    <source>
        <dbReference type="SAM" id="MobiDB-lite"/>
    </source>
</evidence>
<dbReference type="Gene3D" id="3.80.30.20">
    <property type="entry name" value="tm_1862 like domain"/>
    <property type="match status" value="1"/>
</dbReference>
<feature type="domain" description="Radical SAM core" evidence="10">
    <location>
        <begin position="178"/>
        <end position="414"/>
    </location>
</feature>
<gene>
    <name evidence="11" type="ORF">LPT13_06115</name>
</gene>
<name>A0ABS9WGD6_9ACTN</name>
<dbReference type="Gene3D" id="3.40.50.12160">
    <property type="entry name" value="Methylthiotransferase, N-terminal domain"/>
    <property type="match status" value="1"/>
</dbReference>
<feature type="region of interest" description="Disordered" evidence="8">
    <location>
        <begin position="158"/>
        <end position="179"/>
    </location>
</feature>
<dbReference type="InterPro" id="IPR013848">
    <property type="entry name" value="Methylthiotransferase_N"/>
</dbReference>
<comment type="cofactor">
    <cofactor evidence="1">
        <name>[4Fe-4S] cluster</name>
        <dbReference type="ChEBI" id="CHEBI:49883"/>
    </cofactor>
</comment>
<dbReference type="PANTHER" id="PTHR43020:SF2">
    <property type="entry name" value="MITOCHONDRIAL TRNA METHYLTHIOTRANSFERASE CDK5RAP1"/>
    <property type="match status" value="1"/>
</dbReference>
<dbReference type="PROSITE" id="PS51449">
    <property type="entry name" value="MTTASE_N"/>
    <property type="match status" value="1"/>
</dbReference>
<proteinExistence type="predicted"/>
<dbReference type="EMBL" id="JAJMLW010000002">
    <property type="protein sequence ID" value="MCI2241923.1"/>
    <property type="molecule type" value="Genomic_DNA"/>
</dbReference>
<dbReference type="RefSeq" id="WP_242164639.1">
    <property type="nucleotide sequence ID" value="NZ_JAJMLW010000002.1"/>
</dbReference>
<evidence type="ECO:0000256" key="1">
    <source>
        <dbReference type="ARBA" id="ARBA00001966"/>
    </source>
</evidence>
<evidence type="ECO:0000256" key="4">
    <source>
        <dbReference type="ARBA" id="ARBA00022691"/>
    </source>
</evidence>
<keyword evidence="5" id="KW-0479">Metal-binding</keyword>
<dbReference type="GO" id="GO:0016740">
    <property type="term" value="F:transferase activity"/>
    <property type="evidence" value="ECO:0007669"/>
    <property type="project" value="UniProtKB-KW"/>
</dbReference>
<sequence length="458" mass="46356">MTGGAPGAGAGRFAVVNLGCKVNRVESDSFERALAAAGWEEAPGEEAGLIVVNTCTVTGEAEKKTRKAVRHALRAAPAARVVVTGCAAAIDPAAFEALGERVEVVPKAQMGEWLARAALRIAEPAPAGSGVAPASSADAGSGAAPFLVSRAGDRRVGGDVAASPVAPRRAGAPTGAAPSGRVRVGVKVQDGCDNACAYCIVHVARGRAWSRAADAVVAEAAALAAAGTPEIMLTGINLGSYDDGGLTLAGLCERLLAATADAGAPGAPACRLRIGSIEPQDVADDLIALLARADGRLCRHLHLPLQSGSSRVLAEMARPYDADAFAALVRRLRAAVPGIALSTDVIVGFPGETAADFAATCALVREAGFSKVHVFPYSRRAGTPAAERADQVPDAVKAARAAELRALAAELRAADRAARAGTRELAVVEASGRATSESYHELAVDPSLPAGALTEVTL</sequence>
<feature type="compositionally biased region" description="Low complexity" evidence="8">
    <location>
        <begin position="166"/>
        <end position="179"/>
    </location>
</feature>
<dbReference type="InterPro" id="IPR005839">
    <property type="entry name" value="Methylthiotransferase"/>
</dbReference>
<evidence type="ECO:0000256" key="7">
    <source>
        <dbReference type="ARBA" id="ARBA00023014"/>
    </source>
</evidence>
<evidence type="ECO:0000313" key="12">
    <source>
        <dbReference type="Proteomes" id="UP001430755"/>
    </source>
</evidence>
<keyword evidence="7" id="KW-0411">Iron-sulfur</keyword>
<keyword evidence="12" id="KW-1185">Reference proteome</keyword>
<dbReference type="SFLD" id="SFLDG01082">
    <property type="entry name" value="B12-binding_domain_containing"/>
    <property type="match status" value="1"/>
</dbReference>
<dbReference type="InterPro" id="IPR038135">
    <property type="entry name" value="Methylthiotransferase_N_sf"/>
</dbReference>
<accession>A0ABS9WGD6</accession>
<dbReference type="SMART" id="SM00729">
    <property type="entry name" value="Elp3"/>
    <property type="match status" value="1"/>
</dbReference>
<dbReference type="InterPro" id="IPR020612">
    <property type="entry name" value="Methylthiotransferase_CS"/>
</dbReference>
<evidence type="ECO:0000256" key="5">
    <source>
        <dbReference type="ARBA" id="ARBA00022723"/>
    </source>
</evidence>
<dbReference type="InterPro" id="IPR007197">
    <property type="entry name" value="rSAM"/>
</dbReference>
<dbReference type="Proteomes" id="UP001430755">
    <property type="component" value="Unassembled WGS sequence"/>
</dbReference>
<keyword evidence="4" id="KW-0949">S-adenosyl-L-methionine</keyword>
<dbReference type="InterPro" id="IPR006638">
    <property type="entry name" value="Elp3/MiaA/NifB-like_rSAM"/>
</dbReference>
<dbReference type="EC" id="2.8.4.-" evidence="11"/>
<evidence type="ECO:0000259" key="9">
    <source>
        <dbReference type="PROSITE" id="PS51449"/>
    </source>
</evidence>
<dbReference type="Pfam" id="PF04055">
    <property type="entry name" value="Radical_SAM"/>
    <property type="match status" value="1"/>
</dbReference>
<dbReference type="InterPro" id="IPR058240">
    <property type="entry name" value="rSAM_sf"/>
</dbReference>
<organism evidence="11 12">
    <name type="scientific">Adlercreutzia faecimuris</name>
    <dbReference type="NCBI Taxonomy" id="2897341"/>
    <lineage>
        <taxon>Bacteria</taxon>
        <taxon>Bacillati</taxon>
        <taxon>Actinomycetota</taxon>
        <taxon>Coriobacteriia</taxon>
        <taxon>Eggerthellales</taxon>
        <taxon>Eggerthellaceae</taxon>
        <taxon>Adlercreutzia</taxon>
    </lineage>
</organism>
<evidence type="ECO:0000313" key="11">
    <source>
        <dbReference type="EMBL" id="MCI2241923.1"/>
    </source>
</evidence>
<dbReference type="NCBIfam" id="TIGR00089">
    <property type="entry name" value="MiaB/RimO family radical SAM methylthiotransferase"/>
    <property type="match status" value="1"/>
</dbReference>
<evidence type="ECO:0000259" key="10">
    <source>
        <dbReference type="PROSITE" id="PS51918"/>
    </source>
</evidence>
<dbReference type="SFLD" id="SFLDS00029">
    <property type="entry name" value="Radical_SAM"/>
    <property type="match status" value="1"/>
</dbReference>
<keyword evidence="2" id="KW-0004">4Fe-4S</keyword>
<feature type="domain" description="MTTase N-terminal" evidence="9">
    <location>
        <begin position="11"/>
        <end position="123"/>
    </location>
</feature>
<dbReference type="PROSITE" id="PS51918">
    <property type="entry name" value="RADICAL_SAM"/>
    <property type="match status" value="1"/>
</dbReference>